<dbReference type="GO" id="GO:0000156">
    <property type="term" value="F:phosphorelay response regulator activity"/>
    <property type="evidence" value="ECO:0007669"/>
    <property type="project" value="TreeGrafter"/>
</dbReference>
<dbReference type="RefSeq" id="WP_131156541.1">
    <property type="nucleotide sequence ID" value="NZ_CP036402.1"/>
</dbReference>
<evidence type="ECO:0000313" key="10">
    <source>
        <dbReference type="EMBL" id="QBI21549.1"/>
    </source>
</evidence>
<dbReference type="PROSITE" id="PS50110">
    <property type="entry name" value="RESPONSE_REGULATORY"/>
    <property type="match status" value="1"/>
</dbReference>
<evidence type="ECO:0000256" key="7">
    <source>
        <dbReference type="SAM" id="MobiDB-lite"/>
    </source>
</evidence>
<evidence type="ECO:0000256" key="6">
    <source>
        <dbReference type="PROSITE-ProRule" id="PRU00169"/>
    </source>
</evidence>
<dbReference type="InterPro" id="IPR039420">
    <property type="entry name" value="WalR-like"/>
</dbReference>
<reference evidence="10 11" key="1">
    <citation type="submission" date="2019-01" db="EMBL/GenBank/DDBJ databases">
        <title>Egibacter rhizosphaerae EGI 80759T.</title>
        <authorList>
            <person name="Chen D.-D."/>
            <person name="Tian Y."/>
            <person name="Jiao J.-Y."/>
            <person name="Zhang X.-T."/>
            <person name="Zhang Y.-G."/>
            <person name="Zhang Y."/>
            <person name="Xiao M."/>
            <person name="Shu W.-S."/>
            <person name="Li W.-J."/>
        </authorList>
    </citation>
    <scope>NUCLEOTIDE SEQUENCE [LARGE SCALE GENOMIC DNA]</scope>
    <source>
        <strain evidence="10 11">EGI 80759</strain>
    </source>
</reference>
<keyword evidence="1 6" id="KW-0597">Phosphoprotein</keyword>
<dbReference type="Pfam" id="PF00072">
    <property type="entry name" value="Response_reg"/>
    <property type="match status" value="1"/>
</dbReference>
<dbReference type="Gene3D" id="3.40.50.2300">
    <property type="match status" value="1"/>
</dbReference>
<keyword evidence="2" id="KW-0902">Two-component regulatory system</keyword>
<dbReference type="SUPFAM" id="SSF52172">
    <property type="entry name" value="CheY-like"/>
    <property type="match status" value="1"/>
</dbReference>
<dbReference type="Pfam" id="PF00990">
    <property type="entry name" value="GGDEF"/>
    <property type="match status" value="1"/>
</dbReference>
<dbReference type="GO" id="GO:0000976">
    <property type="term" value="F:transcription cis-regulatory region binding"/>
    <property type="evidence" value="ECO:0007669"/>
    <property type="project" value="TreeGrafter"/>
</dbReference>
<evidence type="ECO:0000256" key="3">
    <source>
        <dbReference type="ARBA" id="ARBA00023015"/>
    </source>
</evidence>
<feature type="region of interest" description="Disordered" evidence="7">
    <location>
        <begin position="301"/>
        <end position="364"/>
    </location>
</feature>
<dbReference type="SMART" id="SM00448">
    <property type="entry name" value="REC"/>
    <property type="match status" value="1"/>
</dbReference>
<sequence length="364" mass="39605">MAERILVVDHEPETRRFVEVNLRLSGYDVETAETGRQALAFARESTPDLVVTDVATPDMDGCEMIRALRARGATSHVPVIVLTSRALTGDRVLGLTAGADDYLRKPCDPAELVARARSLLNRVGELRATSPLTGLPGNHRIDRELARRVGQREPLALAYADLNHFKTFNDRYGFLRGDDVLALTAQVTRDAVATCGDPEAFAGHIGGDDFMVLLAPDCVTGLCETIIAEFDRQVPSLYDDEDAARGYLELEDRRGRAHRAAIVSIAIGVATTERRWFADHRAIVEVATELKTFVKHNRPGSAYAIDGRRDHGPPAPRTEHDGHDGVDAMDGPNGESSVTRDRDHAAVGFGGNASAGQGEIPDRR</sequence>
<dbReference type="Proteomes" id="UP000291469">
    <property type="component" value="Chromosome"/>
</dbReference>
<dbReference type="NCBIfam" id="TIGR00254">
    <property type="entry name" value="GGDEF"/>
    <property type="match status" value="1"/>
</dbReference>
<name>A0A411YK08_9ACTN</name>
<dbReference type="GO" id="GO:0005829">
    <property type="term" value="C:cytosol"/>
    <property type="evidence" value="ECO:0007669"/>
    <property type="project" value="TreeGrafter"/>
</dbReference>
<keyword evidence="3" id="KW-0805">Transcription regulation</keyword>
<dbReference type="Gene3D" id="3.30.70.270">
    <property type="match status" value="1"/>
</dbReference>
<dbReference type="InterPro" id="IPR043128">
    <property type="entry name" value="Rev_trsase/Diguanyl_cyclase"/>
</dbReference>
<accession>A0A411YK08</accession>
<dbReference type="OrthoDB" id="3197131at2"/>
<dbReference type="PROSITE" id="PS50887">
    <property type="entry name" value="GGDEF"/>
    <property type="match status" value="1"/>
</dbReference>
<protein>
    <submittedName>
        <fullName evidence="10">Response regulator</fullName>
    </submittedName>
</protein>
<dbReference type="InterPro" id="IPR000160">
    <property type="entry name" value="GGDEF_dom"/>
</dbReference>
<evidence type="ECO:0000256" key="2">
    <source>
        <dbReference type="ARBA" id="ARBA00023012"/>
    </source>
</evidence>
<organism evidence="10 11">
    <name type="scientific">Egibacter rhizosphaerae</name>
    <dbReference type="NCBI Taxonomy" id="1670831"/>
    <lineage>
        <taxon>Bacteria</taxon>
        <taxon>Bacillati</taxon>
        <taxon>Actinomycetota</taxon>
        <taxon>Nitriliruptoria</taxon>
        <taxon>Egibacterales</taxon>
        <taxon>Egibacteraceae</taxon>
        <taxon>Egibacter</taxon>
    </lineage>
</organism>
<feature type="modified residue" description="4-aspartylphosphate" evidence="6">
    <location>
        <position position="53"/>
    </location>
</feature>
<dbReference type="InterPro" id="IPR001789">
    <property type="entry name" value="Sig_transdc_resp-reg_receiver"/>
</dbReference>
<feature type="domain" description="Response regulatory" evidence="8">
    <location>
        <begin position="4"/>
        <end position="120"/>
    </location>
</feature>
<evidence type="ECO:0000259" key="9">
    <source>
        <dbReference type="PROSITE" id="PS50887"/>
    </source>
</evidence>
<dbReference type="InterPro" id="IPR011006">
    <property type="entry name" value="CheY-like_superfamily"/>
</dbReference>
<evidence type="ECO:0000259" key="8">
    <source>
        <dbReference type="PROSITE" id="PS50110"/>
    </source>
</evidence>
<dbReference type="InterPro" id="IPR029787">
    <property type="entry name" value="Nucleotide_cyclase"/>
</dbReference>
<dbReference type="SMART" id="SM00267">
    <property type="entry name" value="GGDEF"/>
    <property type="match status" value="1"/>
</dbReference>
<evidence type="ECO:0000256" key="4">
    <source>
        <dbReference type="ARBA" id="ARBA00023125"/>
    </source>
</evidence>
<dbReference type="GO" id="GO:0006355">
    <property type="term" value="P:regulation of DNA-templated transcription"/>
    <property type="evidence" value="ECO:0007669"/>
    <property type="project" value="TreeGrafter"/>
</dbReference>
<dbReference type="GO" id="GO:0032993">
    <property type="term" value="C:protein-DNA complex"/>
    <property type="evidence" value="ECO:0007669"/>
    <property type="project" value="TreeGrafter"/>
</dbReference>
<dbReference type="AlphaFoldDB" id="A0A411YK08"/>
<evidence type="ECO:0000256" key="5">
    <source>
        <dbReference type="ARBA" id="ARBA00023163"/>
    </source>
</evidence>
<feature type="compositionally biased region" description="Basic and acidic residues" evidence="7">
    <location>
        <begin position="306"/>
        <end position="326"/>
    </location>
</feature>
<keyword evidence="11" id="KW-1185">Reference proteome</keyword>
<evidence type="ECO:0000256" key="1">
    <source>
        <dbReference type="ARBA" id="ARBA00022553"/>
    </source>
</evidence>
<gene>
    <name evidence="10" type="ORF">ER308_19565</name>
</gene>
<keyword evidence="5" id="KW-0804">Transcription</keyword>
<dbReference type="PANTHER" id="PTHR48111:SF1">
    <property type="entry name" value="TWO-COMPONENT RESPONSE REGULATOR ORR33"/>
    <property type="match status" value="1"/>
</dbReference>
<evidence type="ECO:0000313" key="11">
    <source>
        <dbReference type="Proteomes" id="UP000291469"/>
    </source>
</evidence>
<dbReference type="EMBL" id="CP036402">
    <property type="protein sequence ID" value="QBI21549.1"/>
    <property type="molecule type" value="Genomic_DNA"/>
</dbReference>
<dbReference type="SUPFAM" id="SSF55073">
    <property type="entry name" value="Nucleotide cyclase"/>
    <property type="match status" value="1"/>
</dbReference>
<proteinExistence type="predicted"/>
<dbReference type="KEGG" id="erz:ER308_19565"/>
<feature type="domain" description="GGDEF" evidence="9">
    <location>
        <begin position="153"/>
        <end position="308"/>
    </location>
</feature>
<dbReference type="PANTHER" id="PTHR48111">
    <property type="entry name" value="REGULATOR OF RPOS"/>
    <property type="match status" value="1"/>
</dbReference>
<dbReference type="CDD" id="cd01949">
    <property type="entry name" value="GGDEF"/>
    <property type="match status" value="1"/>
</dbReference>
<keyword evidence="4" id="KW-0238">DNA-binding</keyword>